<evidence type="ECO:0000256" key="2">
    <source>
        <dbReference type="ARBA" id="ARBA00013194"/>
    </source>
</evidence>
<sequence length="258" mass="27112">MLVLSCAALSLSSSRLPAVSTSDRLPAGSAGHLLLDRRTALRLPFAAAVSAAAALRPSPAAAIDLTLDVSGLRWADIRQGVGGVPRDGERVTVDYMMTRNIGVTPMAGGKIYSTKDSQQPFSWVLGDGSVIEGLDMAVLGRGGIPPMKPGGIRRVLIPQQLGYGVGRGVFQDNTAARVGVRSLLPVPPVGFEWRDKQGDVVNAYARFKDLYMNEMRLDEPGLLLDVILRPQDAAPEAAAESAVAMGGAAPPSSPNDQT</sequence>
<dbReference type="HOGENOM" id="CLU_1079383_0_0_1"/>
<evidence type="ECO:0000256" key="1">
    <source>
        <dbReference type="ARBA" id="ARBA00000971"/>
    </source>
</evidence>
<evidence type="ECO:0000256" key="5">
    <source>
        <dbReference type="PROSITE-ProRule" id="PRU00277"/>
    </source>
</evidence>
<evidence type="ECO:0000259" key="7">
    <source>
        <dbReference type="PROSITE" id="PS50059"/>
    </source>
</evidence>
<dbReference type="PaxDb" id="2903-EOD42108"/>
<keyword evidence="4 5" id="KW-0413">Isomerase</keyword>
<evidence type="ECO:0000313" key="8">
    <source>
        <dbReference type="EnsemblProtists" id="EOD42108"/>
    </source>
</evidence>
<evidence type="ECO:0000313" key="9">
    <source>
        <dbReference type="Proteomes" id="UP000013827"/>
    </source>
</evidence>
<dbReference type="PROSITE" id="PS50059">
    <property type="entry name" value="FKBP_PPIASE"/>
    <property type="match status" value="1"/>
</dbReference>
<proteinExistence type="predicted"/>
<dbReference type="GO" id="GO:0003755">
    <property type="term" value="F:peptidyl-prolyl cis-trans isomerase activity"/>
    <property type="evidence" value="ECO:0007669"/>
    <property type="project" value="UniProtKB-KW"/>
</dbReference>
<dbReference type="PANTHER" id="PTHR43811">
    <property type="entry name" value="FKBP-TYPE PEPTIDYL-PROLYL CIS-TRANS ISOMERASE FKPA"/>
    <property type="match status" value="1"/>
</dbReference>
<evidence type="ECO:0000256" key="4">
    <source>
        <dbReference type="ARBA" id="ARBA00023235"/>
    </source>
</evidence>
<dbReference type="Gene3D" id="3.10.50.40">
    <property type="match status" value="1"/>
</dbReference>
<dbReference type="GeneID" id="17287378"/>
<keyword evidence="3 5" id="KW-0697">Rotamase</keyword>
<dbReference type="KEGG" id="ehx:EMIHUDRAFT_431947"/>
<name>A0A0D3L273_EMIH1</name>
<dbReference type="SUPFAM" id="SSF54534">
    <property type="entry name" value="FKBP-like"/>
    <property type="match status" value="1"/>
</dbReference>
<feature type="region of interest" description="Disordered" evidence="6">
    <location>
        <begin position="238"/>
        <end position="258"/>
    </location>
</feature>
<feature type="domain" description="PPIase FKBP-type" evidence="7">
    <location>
        <begin position="88"/>
        <end position="164"/>
    </location>
</feature>
<protein>
    <recommendedName>
        <fullName evidence="2 5">peptidylprolyl isomerase</fullName>
        <ecNumber evidence="2 5">5.2.1.8</ecNumber>
    </recommendedName>
</protein>
<dbReference type="Proteomes" id="UP000013827">
    <property type="component" value="Unassembled WGS sequence"/>
</dbReference>
<dbReference type="RefSeq" id="XP_005794537.1">
    <property type="nucleotide sequence ID" value="XM_005794480.1"/>
</dbReference>
<reference evidence="8" key="2">
    <citation type="submission" date="2024-10" db="UniProtKB">
        <authorList>
            <consortium name="EnsemblProtists"/>
        </authorList>
    </citation>
    <scope>IDENTIFICATION</scope>
</reference>
<reference evidence="9" key="1">
    <citation type="journal article" date="2013" name="Nature">
        <title>Pan genome of the phytoplankton Emiliania underpins its global distribution.</title>
        <authorList>
            <person name="Read B.A."/>
            <person name="Kegel J."/>
            <person name="Klute M.J."/>
            <person name="Kuo A."/>
            <person name="Lefebvre S.C."/>
            <person name="Maumus F."/>
            <person name="Mayer C."/>
            <person name="Miller J."/>
            <person name="Monier A."/>
            <person name="Salamov A."/>
            <person name="Young J."/>
            <person name="Aguilar M."/>
            <person name="Claverie J.M."/>
            <person name="Frickenhaus S."/>
            <person name="Gonzalez K."/>
            <person name="Herman E.K."/>
            <person name="Lin Y.C."/>
            <person name="Napier J."/>
            <person name="Ogata H."/>
            <person name="Sarno A.F."/>
            <person name="Shmutz J."/>
            <person name="Schroeder D."/>
            <person name="de Vargas C."/>
            <person name="Verret F."/>
            <person name="von Dassow P."/>
            <person name="Valentin K."/>
            <person name="Van de Peer Y."/>
            <person name="Wheeler G."/>
            <person name="Dacks J.B."/>
            <person name="Delwiche C.F."/>
            <person name="Dyhrman S.T."/>
            <person name="Glockner G."/>
            <person name="John U."/>
            <person name="Richards T."/>
            <person name="Worden A.Z."/>
            <person name="Zhang X."/>
            <person name="Grigoriev I.V."/>
            <person name="Allen A.E."/>
            <person name="Bidle K."/>
            <person name="Borodovsky M."/>
            <person name="Bowler C."/>
            <person name="Brownlee C."/>
            <person name="Cock J.M."/>
            <person name="Elias M."/>
            <person name="Gladyshev V.N."/>
            <person name="Groth M."/>
            <person name="Guda C."/>
            <person name="Hadaegh A."/>
            <person name="Iglesias-Rodriguez M.D."/>
            <person name="Jenkins J."/>
            <person name="Jones B.M."/>
            <person name="Lawson T."/>
            <person name="Leese F."/>
            <person name="Lindquist E."/>
            <person name="Lobanov A."/>
            <person name="Lomsadze A."/>
            <person name="Malik S.B."/>
            <person name="Marsh M.E."/>
            <person name="Mackinder L."/>
            <person name="Mock T."/>
            <person name="Mueller-Roeber B."/>
            <person name="Pagarete A."/>
            <person name="Parker M."/>
            <person name="Probert I."/>
            <person name="Quesneville H."/>
            <person name="Raines C."/>
            <person name="Rensing S.A."/>
            <person name="Riano-Pachon D.M."/>
            <person name="Richier S."/>
            <person name="Rokitta S."/>
            <person name="Shiraiwa Y."/>
            <person name="Soanes D.M."/>
            <person name="van der Giezen M."/>
            <person name="Wahlund T.M."/>
            <person name="Williams B."/>
            <person name="Wilson W."/>
            <person name="Wolfe G."/>
            <person name="Wurch L.L."/>
        </authorList>
    </citation>
    <scope>NUCLEOTIDE SEQUENCE</scope>
</reference>
<dbReference type="Pfam" id="PF00254">
    <property type="entry name" value="FKBP_C"/>
    <property type="match status" value="1"/>
</dbReference>
<accession>A0A0D3L273</accession>
<dbReference type="AlphaFoldDB" id="A0A0D3L273"/>
<dbReference type="InterPro" id="IPR001179">
    <property type="entry name" value="PPIase_FKBP_dom"/>
</dbReference>
<dbReference type="STRING" id="2903.R1E3B2"/>
<dbReference type="EC" id="5.2.1.8" evidence="2 5"/>
<dbReference type="EnsemblProtists" id="EOD42108">
    <property type="protein sequence ID" value="EOD42108"/>
    <property type="gene ID" value="EMIHUDRAFT_431947"/>
</dbReference>
<feature type="compositionally biased region" description="Low complexity" evidence="6">
    <location>
        <begin position="238"/>
        <end position="250"/>
    </location>
</feature>
<organism evidence="8 9">
    <name type="scientific">Emiliania huxleyi (strain CCMP1516)</name>
    <dbReference type="NCBI Taxonomy" id="280463"/>
    <lineage>
        <taxon>Eukaryota</taxon>
        <taxon>Haptista</taxon>
        <taxon>Haptophyta</taxon>
        <taxon>Prymnesiophyceae</taxon>
        <taxon>Isochrysidales</taxon>
        <taxon>Noelaerhabdaceae</taxon>
        <taxon>Emiliania</taxon>
    </lineage>
</organism>
<keyword evidence="9" id="KW-1185">Reference proteome</keyword>
<dbReference type="PANTHER" id="PTHR43811:SF26">
    <property type="entry name" value="PEPTIDYL-PROLYL CIS-TRANS ISOMERASE FKBP16-1, CHLOROPLASTIC"/>
    <property type="match status" value="1"/>
</dbReference>
<evidence type="ECO:0000256" key="6">
    <source>
        <dbReference type="SAM" id="MobiDB-lite"/>
    </source>
</evidence>
<evidence type="ECO:0000256" key="3">
    <source>
        <dbReference type="ARBA" id="ARBA00023110"/>
    </source>
</evidence>
<comment type="catalytic activity">
    <reaction evidence="1 5">
        <text>[protein]-peptidylproline (omega=180) = [protein]-peptidylproline (omega=0)</text>
        <dbReference type="Rhea" id="RHEA:16237"/>
        <dbReference type="Rhea" id="RHEA-COMP:10747"/>
        <dbReference type="Rhea" id="RHEA-COMP:10748"/>
        <dbReference type="ChEBI" id="CHEBI:83833"/>
        <dbReference type="ChEBI" id="CHEBI:83834"/>
        <dbReference type="EC" id="5.2.1.8"/>
    </reaction>
</comment>
<dbReference type="InterPro" id="IPR046357">
    <property type="entry name" value="PPIase_dom_sf"/>
</dbReference>